<dbReference type="AlphaFoldDB" id="A0A1G1WWJ2"/>
<evidence type="ECO:0000313" key="2">
    <source>
        <dbReference type="Proteomes" id="UP000177718"/>
    </source>
</evidence>
<dbReference type="Gene3D" id="3.30.2310.20">
    <property type="entry name" value="RelE-like"/>
    <property type="match status" value="1"/>
</dbReference>
<dbReference type="InterPro" id="IPR035093">
    <property type="entry name" value="RelE/ParE_toxin_dom_sf"/>
</dbReference>
<protein>
    <recommendedName>
        <fullName evidence="3">Toxin YoeB</fullName>
    </recommendedName>
</protein>
<reference evidence="1 2" key="1">
    <citation type="journal article" date="2016" name="Nat. Commun.">
        <title>Thousands of microbial genomes shed light on interconnected biogeochemical processes in an aquifer system.</title>
        <authorList>
            <person name="Anantharaman K."/>
            <person name="Brown C.T."/>
            <person name="Hug L.A."/>
            <person name="Sharon I."/>
            <person name="Castelle C.J."/>
            <person name="Probst A.J."/>
            <person name="Thomas B.C."/>
            <person name="Singh A."/>
            <person name="Wilkins M.J."/>
            <person name="Karaoz U."/>
            <person name="Brodie E.L."/>
            <person name="Williams K.H."/>
            <person name="Hubbard S.S."/>
            <person name="Banfield J.F."/>
        </authorList>
    </citation>
    <scope>NUCLEOTIDE SEQUENCE [LARGE SCALE GENOMIC DNA]</scope>
</reference>
<gene>
    <name evidence="1" type="ORF">A3A61_02795</name>
</gene>
<name>A0A1G1WWJ2_9BACT</name>
<comment type="caution">
    <text evidence="1">The sequence shown here is derived from an EMBL/GenBank/DDBJ whole genome shotgun (WGS) entry which is preliminary data.</text>
</comment>
<dbReference type="Proteomes" id="UP000177718">
    <property type="component" value="Unassembled WGS sequence"/>
</dbReference>
<dbReference type="SUPFAM" id="SSF143011">
    <property type="entry name" value="RelE-like"/>
    <property type="match status" value="1"/>
</dbReference>
<proteinExistence type="predicted"/>
<accession>A0A1G1WWJ2</accession>
<evidence type="ECO:0008006" key="3">
    <source>
        <dbReference type="Google" id="ProtNLM"/>
    </source>
</evidence>
<organism evidence="1 2">
    <name type="scientific">Candidatus Woykebacteria bacterium RIFCSPLOWO2_01_FULL_43_14</name>
    <dbReference type="NCBI Taxonomy" id="1802605"/>
    <lineage>
        <taxon>Bacteria</taxon>
        <taxon>Candidatus Woykeibacteriota</taxon>
    </lineage>
</organism>
<sequence>MPIKPLKNDLVAFLTKHSLKKKYSKQLSFLESDWTHPSLNIERLNPKVFKLYSFRIDRRYRAIFTVHESGEIEILDINNHYQ</sequence>
<evidence type="ECO:0000313" key="1">
    <source>
        <dbReference type="EMBL" id="OGY32136.1"/>
    </source>
</evidence>
<dbReference type="EMBL" id="MHDB01000018">
    <property type="protein sequence ID" value="OGY32136.1"/>
    <property type="molecule type" value="Genomic_DNA"/>
</dbReference>